<comment type="subcellular location">
    <subcellularLocation>
        <location evidence="1">Membrane</location>
    </subcellularLocation>
</comment>
<evidence type="ECO:0000256" key="1">
    <source>
        <dbReference type="ARBA" id="ARBA00004370"/>
    </source>
</evidence>
<dbReference type="InterPro" id="IPR036179">
    <property type="entry name" value="Ig-like_dom_sf"/>
</dbReference>
<keyword evidence="3 4" id="KW-0472">Membrane</keyword>
<dbReference type="AlphaFoldDB" id="A0A8C5GXL6"/>
<dbReference type="SMART" id="SM00409">
    <property type="entry name" value="IG"/>
    <property type="match status" value="2"/>
</dbReference>
<dbReference type="SUPFAM" id="SSF48726">
    <property type="entry name" value="Immunoglobulin"/>
    <property type="match status" value="2"/>
</dbReference>
<dbReference type="PANTHER" id="PTHR11860:SF87">
    <property type="entry name" value="CMRF35-LIKE MOLECULE 8"/>
    <property type="match status" value="1"/>
</dbReference>
<evidence type="ECO:0000313" key="7">
    <source>
        <dbReference type="Proteomes" id="UP000694680"/>
    </source>
</evidence>
<dbReference type="GeneID" id="114478884"/>
<keyword evidence="2 4" id="KW-0812">Transmembrane</keyword>
<dbReference type="Proteomes" id="UP000694680">
    <property type="component" value="Chromosome 17"/>
</dbReference>
<dbReference type="InterPro" id="IPR013783">
    <property type="entry name" value="Ig-like_fold"/>
</dbReference>
<evidence type="ECO:0000256" key="3">
    <source>
        <dbReference type="ARBA" id="ARBA00023136"/>
    </source>
</evidence>
<reference evidence="6" key="2">
    <citation type="submission" date="2025-08" db="UniProtKB">
        <authorList>
            <consortium name="Ensembl"/>
        </authorList>
    </citation>
    <scope>IDENTIFICATION</scope>
</reference>
<dbReference type="Pfam" id="PF07686">
    <property type="entry name" value="V-set"/>
    <property type="match status" value="2"/>
</dbReference>
<name>A0A8C5GXL6_GOUWI</name>
<dbReference type="InterPro" id="IPR013106">
    <property type="entry name" value="Ig_V-set"/>
</dbReference>
<feature type="domain" description="Ig-like" evidence="5">
    <location>
        <begin position="43"/>
        <end position="149"/>
    </location>
</feature>
<evidence type="ECO:0000313" key="6">
    <source>
        <dbReference type="Ensembl" id="ENSGWIP00000036270.1"/>
    </source>
</evidence>
<dbReference type="CTD" id="5284"/>
<reference evidence="6" key="1">
    <citation type="submission" date="2020-06" db="EMBL/GenBank/DDBJ databases">
        <authorList>
            <consortium name="Wellcome Sanger Institute Data Sharing"/>
        </authorList>
    </citation>
    <scope>NUCLEOTIDE SEQUENCE [LARGE SCALE GENOMIC DNA]</scope>
</reference>
<dbReference type="OrthoDB" id="8865476at2759"/>
<evidence type="ECO:0000256" key="4">
    <source>
        <dbReference type="SAM" id="Phobius"/>
    </source>
</evidence>
<dbReference type="Ensembl" id="ENSGWIT00000039536.1">
    <property type="protein sequence ID" value="ENSGWIP00000036270.1"/>
    <property type="gene ID" value="ENSGWIG00000018703.1"/>
</dbReference>
<dbReference type="InterPro" id="IPR050671">
    <property type="entry name" value="CD300_family_receptors"/>
</dbReference>
<dbReference type="RefSeq" id="XP_028328015.1">
    <property type="nucleotide sequence ID" value="XM_028472214.1"/>
</dbReference>
<gene>
    <name evidence="6" type="primary">pigr</name>
</gene>
<dbReference type="InterPro" id="IPR007110">
    <property type="entry name" value="Ig-like_dom"/>
</dbReference>
<dbReference type="GO" id="GO:0004888">
    <property type="term" value="F:transmembrane signaling receptor activity"/>
    <property type="evidence" value="ECO:0007669"/>
    <property type="project" value="TreeGrafter"/>
</dbReference>
<feature type="domain" description="Ig-like" evidence="5">
    <location>
        <begin position="168"/>
        <end position="249"/>
    </location>
</feature>
<protein>
    <submittedName>
        <fullName evidence="6">Polymeric immunoglobulin receptor-like</fullName>
    </submittedName>
</protein>
<proteinExistence type="predicted"/>
<dbReference type="PANTHER" id="PTHR11860">
    <property type="entry name" value="POLYMERIC-IMMUNOGLOBULIN RECEPTOR"/>
    <property type="match status" value="1"/>
</dbReference>
<feature type="transmembrane region" description="Helical" evidence="4">
    <location>
        <begin position="293"/>
        <end position="312"/>
    </location>
</feature>
<dbReference type="GO" id="GO:0005886">
    <property type="term" value="C:plasma membrane"/>
    <property type="evidence" value="ECO:0007669"/>
    <property type="project" value="TreeGrafter"/>
</dbReference>
<keyword evidence="4" id="KW-1133">Transmembrane helix</keyword>
<sequence>MTFRNLTLRKRDCWYRQRKRNPTNLNLNMLGLIMLTVLMASIPEFFCRVTTEEEYSILEGKSLTIACHYEPQYAGYVKYWCQGKTRDFCDTKARTDDLLSTNPKVSIFDDPVQELFTVTMEDLKEDDSGSYMCGVEIGGVWNRDAVAFTYINVINGMSVMHHSVSGEEGKSVTVECFYSERYRESEKKWCRSGNWRSCLQTGSEGKYDDGSVAIIDDKKEALTVTLKKLQKEDAGWYWCYAGQQKKAIQVIVTPQLSTTLSPAARLTSNQPLEQKALQTTITPCQPHESAPHLVWLVIVAFLSCVVLLGLLLTRTLWKPHMSDSVLMDVKVMSGPLNEHSSNDDDLQNAAAIFFSKDSQKVPMY</sequence>
<evidence type="ECO:0000256" key="2">
    <source>
        <dbReference type="ARBA" id="ARBA00022692"/>
    </source>
</evidence>
<dbReference type="PROSITE" id="PS50835">
    <property type="entry name" value="IG_LIKE"/>
    <property type="match status" value="2"/>
</dbReference>
<accession>A0A8C5GXL6</accession>
<dbReference type="Gene3D" id="2.60.40.10">
    <property type="entry name" value="Immunoglobulins"/>
    <property type="match status" value="2"/>
</dbReference>
<keyword evidence="7" id="KW-1185">Reference proteome</keyword>
<feature type="transmembrane region" description="Helical" evidence="4">
    <location>
        <begin position="25"/>
        <end position="46"/>
    </location>
</feature>
<dbReference type="InterPro" id="IPR003599">
    <property type="entry name" value="Ig_sub"/>
</dbReference>
<organism evidence="6 7">
    <name type="scientific">Gouania willdenowi</name>
    <name type="common">Blunt-snouted clingfish</name>
    <name type="synonym">Lepadogaster willdenowi</name>
    <dbReference type="NCBI Taxonomy" id="441366"/>
    <lineage>
        <taxon>Eukaryota</taxon>
        <taxon>Metazoa</taxon>
        <taxon>Chordata</taxon>
        <taxon>Craniata</taxon>
        <taxon>Vertebrata</taxon>
        <taxon>Euteleostomi</taxon>
        <taxon>Actinopterygii</taxon>
        <taxon>Neopterygii</taxon>
        <taxon>Teleostei</taxon>
        <taxon>Neoteleostei</taxon>
        <taxon>Acanthomorphata</taxon>
        <taxon>Ovalentaria</taxon>
        <taxon>Blenniimorphae</taxon>
        <taxon>Blenniiformes</taxon>
        <taxon>Gobiesocoidei</taxon>
        <taxon>Gobiesocidae</taxon>
        <taxon>Gobiesocinae</taxon>
        <taxon>Gouania</taxon>
    </lineage>
</organism>
<evidence type="ECO:0000259" key="5">
    <source>
        <dbReference type="PROSITE" id="PS50835"/>
    </source>
</evidence>
<reference evidence="6" key="3">
    <citation type="submission" date="2025-09" db="UniProtKB">
        <authorList>
            <consortium name="Ensembl"/>
        </authorList>
    </citation>
    <scope>IDENTIFICATION</scope>
</reference>